<evidence type="ECO:0000313" key="1">
    <source>
        <dbReference type="EMBL" id="CAL1698513.1"/>
    </source>
</evidence>
<evidence type="ECO:0000313" key="2">
    <source>
        <dbReference type="Proteomes" id="UP001497453"/>
    </source>
</evidence>
<keyword evidence="2" id="KW-1185">Reference proteome</keyword>
<name>A0ABP1CUY6_9APHY</name>
<dbReference type="EMBL" id="OZ037953">
    <property type="protein sequence ID" value="CAL1698513.1"/>
    <property type="molecule type" value="Genomic_DNA"/>
</dbReference>
<reference evidence="2" key="1">
    <citation type="submission" date="2024-04" db="EMBL/GenBank/DDBJ databases">
        <authorList>
            <person name="Shaw F."/>
            <person name="Minotto A."/>
        </authorList>
    </citation>
    <scope>NUCLEOTIDE SEQUENCE [LARGE SCALE GENOMIC DNA]</scope>
</reference>
<sequence>MDSDVLKYIERNVDSDDDDRYDDEKLDKLIVINMSAWQTLKAMYIAKPQLLLLQIVSLDKSLNQAYSDCNNAKSLLNEYSALVPLLAEACETRSFAKVRSLAILQPKPLDVEELWRASNILRVPYEFNIITPEEHASLDEEISAMELGPDPVMFLYNIILTARRRGLNLKPMDYNKTRAYLRSHPALKKIIVELRKARNPSFASLRLIYDFWILEELNQQNLCVWLLRKFTEFKYWEVEARYKLD</sequence>
<accession>A0ABP1CUY6</accession>
<organism evidence="1 2">
    <name type="scientific">Somion occarium</name>
    <dbReference type="NCBI Taxonomy" id="3059160"/>
    <lineage>
        <taxon>Eukaryota</taxon>
        <taxon>Fungi</taxon>
        <taxon>Dikarya</taxon>
        <taxon>Basidiomycota</taxon>
        <taxon>Agaricomycotina</taxon>
        <taxon>Agaricomycetes</taxon>
        <taxon>Polyporales</taxon>
        <taxon>Cerrenaceae</taxon>
        <taxon>Somion</taxon>
    </lineage>
</organism>
<protein>
    <submittedName>
        <fullName evidence="1">Uncharacterized protein</fullName>
    </submittedName>
</protein>
<proteinExistence type="predicted"/>
<gene>
    <name evidence="1" type="ORF">GFSPODELE1_LOCUS2185</name>
</gene>
<dbReference type="Proteomes" id="UP001497453">
    <property type="component" value="Chromosome 10"/>
</dbReference>